<feature type="chain" id="PRO_5016323135" description="YncE family protein" evidence="1">
    <location>
        <begin position="31"/>
        <end position="321"/>
    </location>
</feature>
<dbReference type="PANTHER" id="PTHR47197">
    <property type="entry name" value="PROTEIN NIRF"/>
    <property type="match status" value="1"/>
</dbReference>
<dbReference type="AlphaFoldDB" id="A0A318LTG6"/>
<reference evidence="2 3" key="1">
    <citation type="submission" date="2016-07" db="EMBL/GenBank/DDBJ databases">
        <title>Draft genome sequence of Prauserella sp. YIM 121212, isolated from alkaline soil.</title>
        <authorList>
            <person name="Ruckert C."/>
            <person name="Albersmeier A."/>
            <person name="Jiang C.-L."/>
            <person name="Jiang Y."/>
            <person name="Kalinowski J."/>
            <person name="Schneider O."/>
            <person name="Winkler A."/>
            <person name="Zotchev S.B."/>
        </authorList>
    </citation>
    <scope>NUCLEOTIDE SEQUENCE [LARGE SCALE GENOMIC DNA]</scope>
    <source>
        <strain evidence="2 3">YIM 121212</strain>
    </source>
</reference>
<protein>
    <recommendedName>
        <fullName evidence="4">YncE family protein</fullName>
    </recommendedName>
</protein>
<dbReference type="PANTHER" id="PTHR47197:SF3">
    <property type="entry name" value="DIHYDRO-HEME D1 DEHYDROGENASE"/>
    <property type="match status" value="1"/>
</dbReference>
<evidence type="ECO:0000256" key="1">
    <source>
        <dbReference type="SAM" id="SignalP"/>
    </source>
</evidence>
<dbReference type="InterPro" id="IPR015943">
    <property type="entry name" value="WD40/YVTN_repeat-like_dom_sf"/>
</dbReference>
<gene>
    <name evidence="2" type="ORF">BA062_04405</name>
</gene>
<sequence length="321" mass="32206">MAEPRWARRVVLGTAVAALASLLPAGRAGATQVTGVPVGRSPSSLAVNSLTGSVYVGCEGDGTVCVLDRAGVLRAVVPVGSTVSGVAVNQVTGRVYASNRRAGTVTVFEGATGRVLSTIAAGPGAAALAVDETTDTVYVASDASGAVTVLDGVAGSFANLVLGEAAALGGICVDPGRRLAYCTSVDSARVEVLDLHTARFTGSIPVGRSPAGVALHRLSNTVYVANSGIHHLSVLDGSTRTETETILLGSAASAVAVHQGTATVYANGGANGLVRIDGSRGERTGELPLGINPGAVAVDQHTRVVYATDPVHDSVCVVRDF</sequence>
<accession>A0A318LTG6</accession>
<comment type="caution">
    <text evidence="2">The sequence shown here is derived from an EMBL/GenBank/DDBJ whole genome shotgun (WGS) entry which is preliminary data.</text>
</comment>
<evidence type="ECO:0000313" key="2">
    <source>
        <dbReference type="EMBL" id="PXY37857.1"/>
    </source>
</evidence>
<feature type="signal peptide" evidence="1">
    <location>
        <begin position="1"/>
        <end position="30"/>
    </location>
</feature>
<dbReference type="Proteomes" id="UP000247892">
    <property type="component" value="Unassembled WGS sequence"/>
</dbReference>
<evidence type="ECO:0000313" key="3">
    <source>
        <dbReference type="Proteomes" id="UP000247892"/>
    </source>
</evidence>
<dbReference type="SUPFAM" id="SSF51004">
    <property type="entry name" value="C-terminal (heme d1) domain of cytochrome cd1-nitrite reductase"/>
    <property type="match status" value="1"/>
</dbReference>
<dbReference type="Gene3D" id="2.130.10.10">
    <property type="entry name" value="YVTN repeat-like/Quinoprotein amine dehydrogenase"/>
    <property type="match status" value="2"/>
</dbReference>
<proteinExistence type="predicted"/>
<dbReference type="OrthoDB" id="3612473at2"/>
<dbReference type="InterPro" id="IPR051200">
    <property type="entry name" value="Host-pathogen_enzymatic-act"/>
</dbReference>
<name>A0A318LTG6_9PSEU</name>
<dbReference type="EMBL" id="MASU01000002">
    <property type="protein sequence ID" value="PXY37857.1"/>
    <property type="molecule type" value="Genomic_DNA"/>
</dbReference>
<keyword evidence="3" id="KW-1185">Reference proteome</keyword>
<organism evidence="2 3">
    <name type="scientific">Prauserella flavalba</name>
    <dbReference type="NCBI Taxonomy" id="1477506"/>
    <lineage>
        <taxon>Bacteria</taxon>
        <taxon>Bacillati</taxon>
        <taxon>Actinomycetota</taxon>
        <taxon>Actinomycetes</taxon>
        <taxon>Pseudonocardiales</taxon>
        <taxon>Pseudonocardiaceae</taxon>
        <taxon>Prauserella</taxon>
    </lineage>
</organism>
<dbReference type="InterPro" id="IPR011048">
    <property type="entry name" value="Haem_d1_sf"/>
</dbReference>
<keyword evidence="1" id="KW-0732">Signal</keyword>
<evidence type="ECO:0008006" key="4">
    <source>
        <dbReference type="Google" id="ProtNLM"/>
    </source>
</evidence>